<organism evidence="2 3">
    <name type="scientific">Populus alba x Populus x berolinensis</name>
    <dbReference type="NCBI Taxonomy" id="444605"/>
    <lineage>
        <taxon>Eukaryota</taxon>
        <taxon>Viridiplantae</taxon>
        <taxon>Streptophyta</taxon>
        <taxon>Embryophyta</taxon>
        <taxon>Tracheophyta</taxon>
        <taxon>Spermatophyta</taxon>
        <taxon>Magnoliopsida</taxon>
        <taxon>eudicotyledons</taxon>
        <taxon>Gunneridae</taxon>
        <taxon>Pentapetalae</taxon>
        <taxon>rosids</taxon>
        <taxon>fabids</taxon>
        <taxon>Malpighiales</taxon>
        <taxon>Salicaceae</taxon>
        <taxon>Saliceae</taxon>
        <taxon>Populus</taxon>
    </lineage>
</organism>
<feature type="domain" description="PUB2-4-like N-terminal" evidence="1">
    <location>
        <begin position="2"/>
        <end position="102"/>
    </location>
</feature>
<gene>
    <name evidence="2" type="ORF">NC653_022224</name>
</gene>
<accession>A0AAD6MED5</accession>
<dbReference type="EMBL" id="JAQIZT010000009">
    <property type="protein sequence ID" value="KAJ6983938.1"/>
    <property type="molecule type" value="Genomic_DNA"/>
</dbReference>
<sequence>MMLKQLKPVLGGFVDYSITSDEVLCNDCEELDTTVNEAREFMETLVSTDEHIFSVQQSEATIEEKPELCTGELCQIICRMFVKSSPSTSTLTIVQPCMQELQGSKTRNKINRTYRRASEKSKR</sequence>
<evidence type="ECO:0000259" key="1">
    <source>
        <dbReference type="Pfam" id="PF25240"/>
    </source>
</evidence>
<comment type="caution">
    <text evidence="2">The sequence shown here is derived from an EMBL/GenBank/DDBJ whole genome shotgun (WGS) entry which is preliminary data.</text>
</comment>
<reference evidence="2" key="1">
    <citation type="journal article" date="2023" name="Mol. Ecol. Resour.">
        <title>Chromosome-level genome assembly of a triploid poplar Populus alba 'Berolinensis'.</title>
        <authorList>
            <person name="Chen S."/>
            <person name="Yu Y."/>
            <person name="Wang X."/>
            <person name="Wang S."/>
            <person name="Zhang T."/>
            <person name="Zhou Y."/>
            <person name="He R."/>
            <person name="Meng N."/>
            <person name="Wang Y."/>
            <person name="Liu W."/>
            <person name="Liu Z."/>
            <person name="Liu J."/>
            <person name="Guo Q."/>
            <person name="Huang H."/>
            <person name="Sederoff R.R."/>
            <person name="Wang G."/>
            <person name="Qu G."/>
            <person name="Chen S."/>
        </authorList>
    </citation>
    <scope>NUCLEOTIDE SEQUENCE</scope>
    <source>
        <strain evidence="2">SC-2020</strain>
    </source>
</reference>
<name>A0AAD6MED5_9ROSI</name>
<protein>
    <recommendedName>
        <fullName evidence="1">PUB2-4-like N-terminal domain-containing protein</fullName>
    </recommendedName>
</protein>
<dbReference type="Pfam" id="PF25240">
    <property type="entry name" value="PUB2_N"/>
    <property type="match status" value="1"/>
</dbReference>
<evidence type="ECO:0000313" key="2">
    <source>
        <dbReference type="EMBL" id="KAJ6983938.1"/>
    </source>
</evidence>
<evidence type="ECO:0000313" key="3">
    <source>
        <dbReference type="Proteomes" id="UP001164929"/>
    </source>
</evidence>
<dbReference type="Proteomes" id="UP001164929">
    <property type="component" value="Chromosome 9"/>
</dbReference>
<keyword evidence="3" id="KW-1185">Reference proteome</keyword>
<dbReference type="AlphaFoldDB" id="A0AAD6MED5"/>
<proteinExistence type="predicted"/>
<dbReference type="InterPro" id="IPR057314">
    <property type="entry name" value="PUB2-4-like_N"/>
</dbReference>